<organism evidence="6 7">
    <name type="scientific">Parendozoicomonas haliclonae</name>
    <dbReference type="NCBI Taxonomy" id="1960125"/>
    <lineage>
        <taxon>Bacteria</taxon>
        <taxon>Pseudomonadati</taxon>
        <taxon>Pseudomonadota</taxon>
        <taxon>Gammaproteobacteria</taxon>
        <taxon>Oceanospirillales</taxon>
        <taxon>Endozoicomonadaceae</taxon>
        <taxon>Parendozoicomonas</taxon>
    </lineage>
</organism>
<protein>
    <submittedName>
        <fullName evidence="6">HTH-type transcriptional activator AllS</fullName>
    </submittedName>
</protein>
<dbReference type="Proteomes" id="UP000196573">
    <property type="component" value="Unassembled WGS sequence"/>
</dbReference>
<dbReference type="PANTHER" id="PTHR30126">
    <property type="entry name" value="HTH-TYPE TRANSCRIPTIONAL REGULATOR"/>
    <property type="match status" value="1"/>
</dbReference>
<dbReference type="SUPFAM" id="SSF46785">
    <property type="entry name" value="Winged helix' DNA-binding domain"/>
    <property type="match status" value="1"/>
</dbReference>
<dbReference type="PROSITE" id="PS50931">
    <property type="entry name" value="HTH_LYSR"/>
    <property type="match status" value="1"/>
</dbReference>
<accession>A0A1X7AR18</accession>
<evidence type="ECO:0000256" key="2">
    <source>
        <dbReference type="ARBA" id="ARBA00023015"/>
    </source>
</evidence>
<evidence type="ECO:0000256" key="3">
    <source>
        <dbReference type="ARBA" id="ARBA00023125"/>
    </source>
</evidence>
<proteinExistence type="inferred from homology"/>
<gene>
    <name evidence="6" type="primary">allS_2</name>
    <name evidence="6" type="ORF">EHSB41UT_04588</name>
</gene>
<reference evidence="6 7" key="1">
    <citation type="submission" date="2017-03" db="EMBL/GenBank/DDBJ databases">
        <authorList>
            <person name="Afonso C.L."/>
            <person name="Miller P.J."/>
            <person name="Scott M.A."/>
            <person name="Spackman E."/>
            <person name="Goraichik I."/>
            <person name="Dimitrov K.M."/>
            <person name="Suarez D.L."/>
            <person name="Swayne D.E."/>
        </authorList>
    </citation>
    <scope>NUCLEOTIDE SEQUENCE [LARGE SCALE GENOMIC DNA]</scope>
    <source>
        <strain evidence="6">SB41UT1</strain>
    </source>
</reference>
<dbReference type="InterPro" id="IPR005119">
    <property type="entry name" value="LysR_subst-bd"/>
</dbReference>
<comment type="similarity">
    <text evidence="1">Belongs to the LysR transcriptional regulatory family.</text>
</comment>
<dbReference type="GO" id="GO:0000976">
    <property type="term" value="F:transcription cis-regulatory region binding"/>
    <property type="evidence" value="ECO:0007669"/>
    <property type="project" value="TreeGrafter"/>
</dbReference>
<dbReference type="InterPro" id="IPR036390">
    <property type="entry name" value="WH_DNA-bd_sf"/>
</dbReference>
<dbReference type="EMBL" id="FWPT01000016">
    <property type="protein sequence ID" value="SMA50771.1"/>
    <property type="molecule type" value="Genomic_DNA"/>
</dbReference>
<evidence type="ECO:0000256" key="1">
    <source>
        <dbReference type="ARBA" id="ARBA00009437"/>
    </source>
</evidence>
<dbReference type="RefSeq" id="WP_087113209.1">
    <property type="nucleotide sequence ID" value="NZ_CBCSCN010000018.1"/>
</dbReference>
<dbReference type="OrthoDB" id="196624at2"/>
<keyword evidence="2" id="KW-0805">Transcription regulation</keyword>
<dbReference type="SUPFAM" id="SSF53850">
    <property type="entry name" value="Periplasmic binding protein-like II"/>
    <property type="match status" value="1"/>
</dbReference>
<dbReference type="InterPro" id="IPR036388">
    <property type="entry name" value="WH-like_DNA-bd_sf"/>
</dbReference>
<dbReference type="GO" id="GO:0003700">
    <property type="term" value="F:DNA-binding transcription factor activity"/>
    <property type="evidence" value="ECO:0007669"/>
    <property type="project" value="InterPro"/>
</dbReference>
<keyword evidence="7" id="KW-1185">Reference proteome</keyword>
<feature type="domain" description="HTH lysR-type" evidence="5">
    <location>
        <begin position="5"/>
        <end position="62"/>
    </location>
</feature>
<dbReference type="AlphaFoldDB" id="A0A1X7AR18"/>
<sequence>MLHAITLEALKALDAIDRKGSFAAAAESLHKVPSALTYTIKKLEDELGSPLFDRSQHRAQLTPAGQLMLERGRDILKATYHMVESVHQLETGWETHLRIARDTIIPSAPIFEAVAAFNQLGHQIDFSLTVESLGGGWDALHSQRTDIVIGALGEIPRGMYRTRLMANNNFIFTVARHHPLADFEGVLNPDDLDPYPAIVIPDSSQLLPSRDAGLVNTRQIIRVDTIENKIAAQLMGLGIGFLPRHLIQEHLESGALVEKTCYLPGSGAAMYIAWRGDQEGKALQWFIDYFSNVDWQGILKG</sequence>
<dbReference type="Pfam" id="PF03466">
    <property type="entry name" value="LysR_substrate"/>
    <property type="match status" value="1"/>
</dbReference>
<keyword evidence="3" id="KW-0238">DNA-binding</keyword>
<dbReference type="Gene3D" id="1.10.10.10">
    <property type="entry name" value="Winged helix-like DNA-binding domain superfamily/Winged helix DNA-binding domain"/>
    <property type="match status" value="1"/>
</dbReference>
<evidence type="ECO:0000259" key="5">
    <source>
        <dbReference type="PROSITE" id="PS50931"/>
    </source>
</evidence>
<dbReference type="PANTHER" id="PTHR30126:SF4">
    <property type="entry name" value="LYSR FAMILY TRANSCRIPTIONAL REGULATOR"/>
    <property type="match status" value="1"/>
</dbReference>
<evidence type="ECO:0000313" key="6">
    <source>
        <dbReference type="EMBL" id="SMA50771.1"/>
    </source>
</evidence>
<evidence type="ECO:0000313" key="7">
    <source>
        <dbReference type="Proteomes" id="UP000196573"/>
    </source>
</evidence>
<dbReference type="Pfam" id="PF00126">
    <property type="entry name" value="HTH_1"/>
    <property type="match status" value="1"/>
</dbReference>
<name>A0A1X7AR18_9GAMM</name>
<dbReference type="Gene3D" id="3.40.190.290">
    <property type="match status" value="1"/>
</dbReference>
<keyword evidence="4" id="KW-0804">Transcription</keyword>
<evidence type="ECO:0000256" key="4">
    <source>
        <dbReference type="ARBA" id="ARBA00023163"/>
    </source>
</evidence>
<dbReference type="InterPro" id="IPR000847">
    <property type="entry name" value="LysR_HTH_N"/>
</dbReference>